<feature type="region of interest" description="Disordered" evidence="7">
    <location>
        <begin position="1"/>
        <end position="139"/>
    </location>
</feature>
<comment type="caution">
    <text evidence="9">The sequence shown here is derived from an EMBL/GenBank/DDBJ whole genome shotgun (WGS) entry which is preliminary data.</text>
</comment>
<reference evidence="9 10" key="1">
    <citation type="submission" date="2016-01" db="EMBL/GenBank/DDBJ databases">
        <title>The new phylogeny of the genus Mycobacterium.</title>
        <authorList>
            <person name="Tarcisio F."/>
            <person name="Conor M."/>
            <person name="Antonella G."/>
            <person name="Elisabetta G."/>
            <person name="Giulia F.S."/>
            <person name="Sara T."/>
            <person name="Anna F."/>
            <person name="Clotilde B."/>
            <person name="Roberto B."/>
            <person name="Veronica D.S."/>
            <person name="Fabio R."/>
            <person name="Monica P."/>
            <person name="Olivier J."/>
            <person name="Enrico T."/>
            <person name="Nicola S."/>
        </authorList>
    </citation>
    <scope>NUCLEOTIDE SEQUENCE [LARGE SCALE GENOMIC DNA]</scope>
    <source>
        <strain evidence="9 10">DSM 44243</strain>
    </source>
</reference>
<evidence type="ECO:0000256" key="8">
    <source>
        <dbReference type="SAM" id="Phobius"/>
    </source>
</evidence>
<dbReference type="Pfam" id="PF07681">
    <property type="entry name" value="DoxX"/>
    <property type="match status" value="1"/>
</dbReference>
<dbReference type="STRING" id="28045.AWB95_05275"/>
<feature type="transmembrane region" description="Helical" evidence="8">
    <location>
        <begin position="256"/>
        <end position="277"/>
    </location>
</feature>
<name>A0A1X1RV68_MYCCE</name>
<feature type="compositionally biased region" description="Acidic residues" evidence="7">
    <location>
        <begin position="103"/>
        <end position="113"/>
    </location>
</feature>
<dbReference type="RefSeq" id="WP_249025630.1">
    <property type="nucleotide sequence ID" value="NZ_LQOM01000016.1"/>
</dbReference>
<evidence type="ECO:0000256" key="4">
    <source>
        <dbReference type="ARBA" id="ARBA00022692"/>
    </source>
</evidence>
<sequence length="316" mass="32492">MTGDPYGFTRFHRLEDAEASPTRKTPPPPRKAPPPPPQAESRPPAPEAAPRPPAPEPAVPKPEESAAPEPAAESAPAQAEESGEDLDADDGGANADSETTATEPDEPADDVSDDTAQPPVADRDPLPSVQPRLVDDPRLKIAKQRGTQHLGLMVLRVGVGAVLGAHGLQNAFGLWGGQGHDGFTRSLTNLGFQHADILAWVGAGGQIAAGALLILGLFTPVVAAGALAYLINGLLANIAAQRQHGHPTFLLDGNEYHVMAIIAVVAILLAGPGLYGLDAGRGWARRPFIGSSVALLAGIGAGVGIWALLNGANPLA</sequence>
<organism evidence="9 10">
    <name type="scientific">Mycobacterium celatum</name>
    <dbReference type="NCBI Taxonomy" id="28045"/>
    <lineage>
        <taxon>Bacteria</taxon>
        <taxon>Bacillati</taxon>
        <taxon>Actinomycetota</taxon>
        <taxon>Actinomycetes</taxon>
        <taxon>Mycobacteriales</taxon>
        <taxon>Mycobacteriaceae</taxon>
        <taxon>Mycobacterium</taxon>
    </lineage>
</organism>
<gene>
    <name evidence="9" type="ORF">AWB95_05275</name>
</gene>
<keyword evidence="4 8" id="KW-0812">Transmembrane</keyword>
<feature type="compositionally biased region" description="Pro residues" evidence="7">
    <location>
        <begin position="24"/>
        <end position="60"/>
    </location>
</feature>
<accession>A0A1X1RV68</accession>
<dbReference type="InterPro" id="IPR051907">
    <property type="entry name" value="DoxX-like_oxidoreductase"/>
</dbReference>
<evidence type="ECO:0000256" key="7">
    <source>
        <dbReference type="SAM" id="MobiDB-lite"/>
    </source>
</evidence>
<dbReference type="PANTHER" id="PTHR33452">
    <property type="entry name" value="OXIDOREDUCTASE CATD-RELATED"/>
    <property type="match status" value="1"/>
</dbReference>
<evidence type="ECO:0000256" key="6">
    <source>
        <dbReference type="ARBA" id="ARBA00023136"/>
    </source>
</evidence>
<evidence type="ECO:0000256" key="5">
    <source>
        <dbReference type="ARBA" id="ARBA00022989"/>
    </source>
</evidence>
<dbReference type="PANTHER" id="PTHR33452:SF1">
    <property type="entry name" value="INNER MEMBRANE PROTEIN YPHA-RELATED"/>
    <property type="match status" value="1"/>
</dbReference>
<evidence type="ECO:0000313" key="10">
    <source>
        <dbReference type="Proteomes" id="UP000193907"/>
    </source>
</evidence>
<dbReference type="EMBL" id="LQOM01000016">
    <property type="protein sequence ID" value="ORV18193.1"/>
    <property type="molecule type" value="Genomic_DNA"/>
</dbReference>
<feature type="transmembrane region" description="Helical" evidence="8">
    <location>
        <begin position="212"/>
        <end position="236"/>
    </location>
</feature>
<protein>
    <recommendedName>
        <fullName evidence="11">DoxX family protein</fullName>
    </recommendedName>
</protein>
<keyword evidence="3" id="KW-1003">Cell membrane</keyword>
<dbReference type="AlphaFoldDB" id="A0A1X1RV68"/>
<evidence type="ECO:0000313" key="9">
    <source>
        <dbReference type="EMBL" id="ORV18193.1"/>
    </source>
</evidence>
<feature type="compositionally biased region" description="Acidic residues" evidence="7">
    <location>
        <begin position="81"/>
        <end position="90"/>
    </location>
</feature>
<evidence type="ECO:0000256" key="1">
    <source>
        <dbReference type="ARBA" id="ARBA00004651"/>
    </source>
</evidence>
<comment type="subcellular location">
    <subcellularLocation>
        <location evidence="1">Cell membrane</location>
        <topology evidence="1">Multi-pass membrane protein</topology>
    </subcellularLocation>
</comment>
<comment type="similarity">
    <text evidence="2">Belongs to the DoxX family.</text>
</comment>
<keyword evidence="10" id="KW-1185">Reference proteome</keyword>
<feature type="compositionally biased region" description="Low complexity" evidence="7">
    <location>
        <begin position="65"/>
        <end position="80"/>
    </location>
</feature>
<dbReference type="InterPro" id="IPR032808">
    <property type="entry name" value="DoxX"/>
</dbReference>
<evidence type="ECO:0008006" key="11">
    <source>
        <dbReference type="Google" id="ProtNLM"/>
    </source>
</evidence>
<evidence type="ECO:0000256" key="2">
    <source>
        <dbReference type="ARBA" id="ARBA00006679"/>
    </source>
</evidence>
<feature type="transmembrane region" description="Helical" evidence="8">
    <location>
        <begin position="289"/>
        <end position="309"/>
    </location>
</feature>
<dbReference type="GO" id="GO:0005886">
    <property type="term" value="C:plasma membrane"/>
    <property type="evidence" value="ECO:0007669"/>
    <property type="project" value="UniProtKB-SubCell"/>
</dbReference>
<proteinExistence type="inferred from homology"/>
<dbReference type="Proteomes" id="UP000193907">
    <property type="component" value="Unassembled WGS sequence"/>
</dbReference>
<evidence type="ECO:0000256" key="3">
    <source>
        <dbReference type="ARBA" id="ARBA00022475"/>
    </source>
</evidence>
<keyword evidence="5 8" id="KW-1133">Transmembrane helix</keyword>
<keyword evidence="6 8" id="KW-0472">Membrane</keyword>